<sequence length="61" mass="6615">MDAFFHTLSKQRLFPEAMLRICPGYLPADDAEPVARARRFAPLPGAMCGAAEFPGGDAAYQ</sequence>
<dbReference type="EMBL" id="CACRTM010000027">
    <property type="protein sequence ID" value="VYU47646.1"/>
    <property type="molecule type" value="Genomic_DNA"/>
</dbReference>
<gene>
    <name evidence="1" type="ORF">KOLFYP65_04239</name>
</gene>
<evidence type="ECO:0000313" key="1">
    <source>
        <dbReference type="EMBL" id="VYU47646.1"/>
    </source>
</evidence>
<dbReference type="RefSeq" id="WP_181879895.1">
    <property type="nucleotide sequence ID" value="NZ_CACRTM010000027.1"/>
</dbReference>
<proteinExistence type="predicted"/>
<protein>
    <submittedName>
        <fullName evidence="1">Uncharacterized protein</fullName>
    </submittedName>
</protein>
<dbReference type="AlphaFoldDB" id="A0A6N3F6T9"/>
<name>A0A6N3F6T9_KLEOX</name>
<reference evidence="1" key="1">
    <citation type="submission" date="2019-11" db="EMBL/GenBank/DDBJ databases">
        <authorList>
            <person name="Feng L."/>
        </authorList>
    </citation>
    <scope>NUCLEOTIDE SEQUENCE</scope>
    <source>
        <strain evidence="1">KOxytocaLFYP65</strain>
    </source>
</reference>
<accession>A0A6N3F6T9</accession>
<organism evidence="1">
    <name type="scientific">Klebsiella oxytoca</name>
    <dbReference type="NCBI Taxonomy" id="571"/>
    <lineage>
        <taxon>Bacteria</taxon>
        <taxon>Pseudomonadati</taxon>
        <taxon>Pseudomonadota</taxon>
        <taxon>Gammaproteobacteria</taxon>
        <taxon>Enterobacterales</taxon>
        <taxon>Enterobacteriaceae</taxon>
        <taxon>Klebsiella/Raoultella group</taxon>
        <taxon>Klebsiella</taxon>
    </lineage>
</organism>